<dbReference type="InterPro" id="IPR016201">
    <property type="entry name" value="PSI"/>
</dbReference>
<sequence>MIKIIFLLLAVSYTVQCEHVAKTNDQSRDVTKNFEYYATKWLYSSDVEYFWAKIKANGSNEIELKDSNALNREIPLQKTVSLSFDFPFYGQPIRTLAVTANGLINMHPQQQTERPWRFIAPLMASCQGFDLKNNEIDSSVRWEDTGRTFNVQWENMVSSSFHRKDIFSFQLTLKYDGTILFFYKNISSDMATINILRGGDIRIGISNYHFDLHTRKFDKWHDVIDFTDFDKNQFESSLAIVIWPRQSRSYCFQKKSCTDCTLFSQCVWCSAIKECFMPIDSIWLEKSKFCHANIRSKPNQCPVEISTVSALNLLTDNSSEAPVKPNKNDTSFILLNVSFSACQRWLDMDTDMKKKLTTIANVKEAKHRNHYQSISYVDEEIAGKLWHNGNTWIELKPNKMTEHRQLEFQFPFNGKLSSDVYVLTDGYLTIGMKSSDDVRHDNFVVPFMYQFSRKPGGWRITICSTASYFAVKYENMEFPDSANVTGKMSFQVTIYPNGNIAFVYKQVPDDSFFEGKHSYFVGTLASEYNYHPLFDGSHIFQNIKLTNFYQIRNSTMIFLRPIAKCQSFTDCYSCVANGDNKLRDHPCKWCFETQRCSDGLDSNVIEWDIYICQHQAVSTPEQCDRPDRPWYTKFSDLKGFY</sequence>
<reference evidence="8 9" key="1">
    <citation type="submission" date="2020-04" db="EMBL/GenBank/DDBJ databases">
        <authorList>
            <person name="Alioto T."/>
            <person name="Alioto T."/>
            <person name="Gomez Garrido J."/>
        </authorList>
    </citation>
    <scope>NUCLEOTIDE SEQUENCE [LARGE SCALE GENOMIC DNA]</scope>
</reference>
<feature type="domain" description="PSI" evidence="7">
    <location>
        <begin position="250"/>
        <end position="302"/>
    </location>
</feature>
<evidence type="ECO:0000313" key="8">
    <source>
        <dbReference type="EMBL" id="CAB3374880.1"/>
    </source>
</evidence>
<dbReference type="OrthoDB" id="6285106at2759"/>
<evidence type="ECO:0000256" key="4">
    <source>
        <dbReference type="ARBA" id="ARBA00022989"/>
    </source>
</evidence>
<dbReference type="PANTHER" id="PTHR13055:SF12">
    <property type="entry name" value="LD40707P"/>
    <property type="match status" value="1"/>
</dbReference>
<evidence type="ECO:0000259" key="7">
    <source>
        <dbReference type="SMART" id="SM00423"/>
    </source>
</evidence>
<dbReference type="Proteomes" id="UP000494165">
    <property type="component" value="Unassembled WGS sequence"/>
</dbReference>
<accession>A0A8S1D1P1</accession>
<evidence type="ECO:0000256" key="6">
    <source>
        <dbReference type="SAM" id="SignalP"/>
    </source>
</evidence>
<protein>
    <recommendedName>
        <fullName evidence="7">PSI domain-containing protein</fullName>
    </recommendedName>
</protein>
<keyword evidence="9" id="KW-1185">Reference proteome</keyword>
<feature type="chain" id="PRO_5035715049" description="PSI domain-containing protein" evidence="6">
    <location>
        <begin position="18"/>
        <end position="641"/>
    </location>
</feature>
<keyword evidence="4" id="KW-1133">Transmembrane helix</keyword>
<proteinExistence type="predicted"/>
<dbReference type="InterPro" id="IPR031152">
    <property type="entry name" value="PLXDC"/>
</dbReference>
<dbReference type="GO" id="GO:0016020">
    <property type="term" value="C:membrane"/>
    <property type="evidence" value="ECO:0007669"/>
    <property type="project" value="UniProtKB-SubCell"/>
</dbReference>
<keyword evidence="4" id="KW-0472">Membrane</keyword>
<keyword evidence="2" id="KW-0812">Transmembrane</keyword>
<comment type="caution">
    <text evidence="8">The sequence shown here is derived from an EMBL/GenBank/DDBJ whole genome shotgun (WGS) entry which is preliminary data.</text>
</comment>
<gene>
    <name evidence="8" type="ORF">CLODIP_2_CD15105</name>
</gene>
<feature type="domain" description="PSI" evidence="7">
    <location>
        <begin position="564"/>
        <end position="624"/>
    </location>
</feature>
<dbReference type="EMBL" id="CADEPI010000105">
    <property type="protein sequence ID" value="CAB3374880.1"/>
    <property type="molecule type" value="Genomic_DNA"/>
</dbReference>
<comment type="subcellular location">
    <subcellularLocation>
        <location evidence="1">Membrane</location>
        <topology evidence="1">Single-pass type I membrane protein</topology>
    </subcellularLocation>
</comment>
<evidence type="ECO:0000256" key="2">
    <source>
        <dbReference type="ARBA" id="ARBA00022692"/>
    </source>
</evidence>
<keyword evidence="5" id="KW-0325">Glycoprotein</keyword>
<dbReference type="SMART" id="SM00423">
    <property type="entry name" value="PSI"/>
    <property type="match status" value="2"/>
</dbReference>
<evidence type="ECO:0000256" key="1">
    <source>
        <dbReference type="ARBA" id="ARBA00004479"/>
    </source>
</evidence>
<name>A0A8S1D1P1_9INSE</name>
<evidence type="ECO:0000256" key="5">
    <source>
        <dbReference type="ARBA" id="ARBA00023180"/>
    </source>
</evidence>
<evidence type="ECO:0000313" key="9">
    <source>
        <dbReference type="Proteomes" id="UP000494165"/>
    </source>
</evidence>
<organism evidence="8 9">
    <name type="scientific">Cloeon dipterum</name>
    <dbReference type="NCBI Taxonomy" id="197152"/>
    <lineage>
        <taxon>Eukaryota</taxon>
        <taxon>Metazoa</taxon>
        <taxon>Ecdysozoa</taxon>
        <taxon>Arthropoda</taxon>
        <taxon>Hexapoda</taxon>
        <taxon>Insecta</taxon>
        <taxon>Pterygota</taxon>
        <taxon>Palaeoptera</taxon>
        <taxon>Ephemeroptera</taxon>
        <taxon>Pisciforma</taxon>
        <taxon>Baetidae</taxon>
        <taxon>Cloeon</taxon>
    </lineage>
</organism>
<keyword evidence="3 6" id="KW-0732">Signal</keyword>
<evidence type="ECO:0000256" key="3">
    <source>
        <dbReference type="ARBA" id="ARBA00022729"/>
    </source>
</evidence>
<feature type="signal peptide" evidence="6">
    <location>
        <begin position="1"/>
        <end position="17"/>
    </location>
</feature>
<dbReference type="PANTHER" id="PTHR13055">
    <property type="entry name" value="TUMOR ENDOTHELIAL MARKER 7 RELATED"/>
    <property type="match status" value="1"/>
</dbReference>
<dbReference type="AlphaFoldDB" id="A0A8S1D1P1"/>